<sequence length="59" mass="6267">MSGTLRSGLRAIKATLAPSQLAFFESILHPPSLSLSVYPLSSFLSLPFSGSRSLKGSTR</sequence>
<gene>
    <name evidence="1" type="ORF">Ahy_A03g011102</name>
</gene>
<keyword evidence="2" id="KW-1185">Reference proteome</keyword>
<organism evidence="1 2">
    <name type="scientific">Arachis hypogaea</name>
    <name type="common">Peanut</name>
    <dbReference type="NCBI Taxonomy" id="3818"/>
    <lineage>
        <taxon>Eukaryota</taxon>
        <taxon>Viridiplantae</taxon>
        <taxon>Streptophyta</taxon>
        <taxon>Embryophyta</taxon>
        <taxon>Tracheophyta</taxon>
        <taxon>Spermatophyta</taxon>
        <taxon>Magnoliopsida</taxon>
        <taxon>eudicotyledons</taxon>
        <taxon>Gunneridae</taxon>
        <taxon>Pentapetalae</taxon>
        <taxon>rosids</taxon>
        <taxon>fabids</taxon>
        <taxon>Fabales</taxon>
        <taxon>Fabaceae</taxon>
        <taxon>Papilionoideae</taxon>
        <taxon>50 kb inversion clade</taxon>
        <taxon>dalbergioids sensu lato</taxon>
        <taxon>Dalbergieae</taxon>
        <taxon>Pterocarpus clade</taxon>
        <taxon>Arachis</taxon>
    </lineage>
</organism>
<dbReference type="Proteomes" id="UP000289738">
    <property type="component" value="Chromosome A03"/>
</dbReference>
<comment type="caution">
    <text evidence="1">The sequence shown here is derived from an EMBL/GenBank/DDBJ whole genome shotgun (WGS) entry which is preliminary data.</text>
</comment>
<proteinExistence type="predicted"/>
<evidence type="ECO:0000313" key="1">
    <source>
        <dbReference type="EMBL" id="RYR65113.1"/>
    </source>
</evidence>
<name>A0A445DPL5_ARAHY</name>
<evidence type="ECO:0000313" key="2">
    <source>
        <dbReference type="Proteomes" id="UP000289738"/>
    </source>
</evidence>
<accession>A0A445DPL5</accession>
<reference evidence="1 2" key="1">
    <citation type="submission" date="2019-01" db="EMBL/GenBank/DDBJ databases">
        <title>Sequencing of cultivated peanut Arachis hypogaea provides insights into genome evolution and oil improvement.</title>
        <authorList>
            <person name="Chen X."/>
        </authorList>
    </citation>
    <scope>NUCLEOTIDE SEQUENCE [LARGE SCALE GENOMIC DNA]</scope>
    <source>
        <strain evidence="2">cv. Fuhuasheng</strain>
        <tissue evidence="1">Leaves</tissue>
    </source>
</reference>
<dbReference type="AlphaFoldDB" id="A0A445DPL5"/>
<protein>
    <submittedName>
        <fullName evidence="1">Uncharacterized protein</fullName>
    </submittedName>
</protein>
<dbReference type="EMBL" id="SDMP01000003">
    <property type="protein sequence ID" value="RYR65113.1"/>
    <property type="molecule type" value="Genomic_DNA"/>
</dbReference>